<gene>
    <name evidence="3" type="ORF">R3P38DRAFT_2766501</name>
</gene>
<protein>
    <submittedName>
        <fullName evidence="3">Uncharacterized protein</fullName>
    </submittedName>
</protein>
<dbReference type="EMBL" id="JAWWNJ010000011">
    <property type="protein sequence ID" value="KAK7044953.1"/>
    <property type="molecule type" value="Genomic_DNA"/>
</dbReference>
<evidence type="ECO:0000313" key="4">
    <source>
        <dbReference type="Proteomes" id="UP001362999"/>
    </source>
</evidence>
<comment type="caution">
    <text evidence="3">The sequence shown here is derived from an EMBL/GenBank/DDBJ whole genome shotgun (WGS) entry which is preliminary data.</text>
</comment>
<name>A0AAW0D0Q6_9AGAR</name>
<feature type="compositionally biased region" description="Low complexity" evidence="2">
    <location>
        <begin position="145"/>
        <end position="158"/>
    </location>
</feature>
<feature type="coiled-coil region" evidence="1">
    <location>
        <begin position="211"/>
        <end position="294"/>
    </location>
</feature>
<feature type="region of interest" description="Disordered" evidence="2">
    <location>
        <begin position="190"/>
        <end position="210"/>
    </location>
</feature>
<keyword evidence="1" id="KW-0175">Coiled coil</keyword>
<feature type="region of interest" description="Disordered" evidence="2">
    <location>
        <begin position="124"/>
        <end position="167"/>
    </location>
</feature>
<feature type="compositionally biased region" description="Basic and acidic residues" evidence="2">
    <location>
        <begin position="129"/>
        <end position="144"/>
    </location>
</feature>
<dbReference type="Proteomes" id="UP001362999">
    <property type="component" value="Unassembled WGS sequence"/>
</dbReference>
<evidence type="ECO:0000256" key="1">
    <source>
        <dbReference type="SAM" id="Coils"/>
    </source>
</evidence>
<evidence type="ECO:0000256" key="2">
    <source>
        <dbReference type="SAM" id="MobiDB-lite"/>
    </source>
</evidence>
<keyword evidence="4" id="KW-1185">Reference proteome</keyword>
<proteinExistence type="predicted"/>
<reference evidence="3 4" key="1">
    <citation type="journal article" date="2024" name="J Genomics">
        <title>Draft genome sequencing and assembly of Favolaschia claudopus CIRM-BRFM 2984 isolated from oak limbs.</title>
        <authorList>
            <person name="Navarro D."/>
            <person name="Drula E."/>
            <person name="Chaduli D."/>
            <person name="Cazenave R."/>
            <person name="Ahrendt S."/>
            <person name="Wang J."/>
            <person name="Lipzen A."/>
            <person name="Daum C."/>
            <person name="Barry K."/>
            <person name="Grigoriev I.V."/>
            <person name="Favel A."/>
            <person name="Rosso M.N."/>
            <person name="Martin F."/>
        </authorList>
    </citation>
    <scope>NUCLEOTIDE SEQUENCE [LARGE SCALE GENOMIC DNA]</scope>
    <source>
        <strain evidence="3 4">CIRM-BRFM 2984</strain>
    </source>
</reference>
<sequence>MSGGSWRKNRSSLCLLRVGDPSTEVVVHRMRGVLGDSGDTIARGVRIVRTLAEDGAAGDRGSDEIVEVVEAGEGEVERKRRGRWWSGARENKQAITSRVREMIPKNSDNDIYWYDQMDLKRFGSTYGHPEGERPSHAPEPEHYEASSPARSPREPSSPGHCPEDWPFAREVSSPARAPCFPFDYSSPVRAPEPEHYAASSPARVPEPAHDEAELLSRVTDAEEERNKLRVELDVIKKELNHTKTRLATAQNNADQWKQAAINMFEAAQMAQKVFKEAEKEFEKVKEAVEDVDEVA</sequence>
<dbReference type="AlphaFoldDB" id="A0AAW0D0Q6"/>
<accession>A0AAW0D0Q6</accession>
<evidence type="ECO:0000313" key="3">
    <source>
        <dbReference type="EMBL" id="KAK7044953.1"/>
    </source>
</evidence>
<organism evidence="3 4">
    <name type="scientific">Favolaschia claudopus</name>
    <dbReference type="NCBI Taxonomy" id="2862362"/>
    <lineage>
        <taxon>Eukaryota</taxon>
        <taxon>Fungi</taxon>
        <taxon>Dikarya</taxon>
        <taxon>Basidiomycota</taxon>
        <taxon>Agaricomycotina</taxon>
        <taxon>Agaricomycetes</taxon>
        <taxon>Agaricomycetidae</taxon>
        <taxon>Agaricales</taxon>
        <taxon>Marasmiineae</taxon>
        <taxon>Mycenaceae</taxon>
        <taxon>Favolaschia</taxon>
    </lineage>
</organism>